<dbReference type="Pfam" id="PF02452">
    <property type="entry name" value="PemK_toxin"/>
    <property type="match status" value="1"/>
</dbReference>
<dbReference type="EMBL" id="LT629758">
    <property type="protein sequence ID" value="SDS14973.1"/>
    <property type="molecule type" value="Genomic_DNA"/>
</dbReference>
<dbReference type="Proteomes" id="UP000198688">
    <property type="component" value="Chromosome I"/>
</dbReference>
<reference evidence="3 4" key="1">
    <citation type="submission" date="2016-10" db="EMBL/GenBank/DDBJ databases">
        <authorList>
            <person name="de Groot N.N."/>
        </authorList>
    </citation>
    <scope>NUCLEOTIDE SEQUENCE [LARGE SCALE GENOMIC DNA]</scope>
    <source>
        <strain evidence="3 4">DSM 43941</strain>
    </source>
</reference>
<keyword evidence="3" id="KW-0255">Endonuclease</keyword>
<evidence type="ECO:0000313" key="4">
    <source>
        <dbReference type="Proteomes" id="UP000198688"/>
    </source>
</evidence>
<keyword evidence="3" id="KW-0540">Nuclease</keyword>
<dbReference type="InterPro" id="IPR003477">
    <property type="entry name" value="PemK-like"/>
</dbReference>
<evidence type="ECO:0000313" key="3">
    <source>
        <dbReference type="EMBL" id="SDS14973.1"/>
    </source>
</evidence>
<evidence type="ECO:0000256" key="1">
    <source>
        <dbReference type="ARBA" id="ARBA00007521"/>
    </source>
</evidence>
<sequence>MVKRGQIWTLLRGGSQHRVLVISNDEFNMVEEMTPWALSVVRESPHPNHLAVRLRQGDPLSGAWIRIHGVAQIADRTALRELHGFVSHSTMGAVEEQIREFLELP</sequence>
<keyword evidence="2" id="KW-1277">Toxin-antitoxin system</keyword>
<dbReference type="RefSeq" id="WP_092540618.1">
    <property type="nucleotide sequence ID" value="NZ_BOMJ01000058.1"/>
</dbReference>
<dbReference type="Gene3D" id="2.30.30.110">
    <property type="match status" value="1"/>
</dbReference>
<name>A0A1H1PV64_9ACTN</name>
<dbReference type="AlphaFoldDB" id="A0A1H1PV64"/>
<dbReference type="InterPro" id="IPR011067">
    <property type="entry name" value="Plasmid_toxin/cell-grow_inhib"/>
</dbReference>
<dbReference type="GO" id="GO:0004519">
    <property type="term" value="F:endonuclease activity"/>
    <property type="evidence" value="ECO:0007669"/>
    <property type="project" value="UniProtKB-KW"/>
</dbReference>
<organism evidence="3 4">
    <name type="scientific">Actinoplanes derwentensis</name>
    <dbReference type="NCBI Taxonomy" id="113562"/>
    <lineage>
        <taxon>Bacteria</taxon>
        <taxon>Bacillati</taxon>
        <taxon>Actinomycetota</taxon>
        <taxon>Actinomycetes</taxon>
        <taxon>Micromonosporales</taxon>
        <taxon>Micromonosporaceae</taxon>
        <taxon>Actinoplanes</taxon>
    </lineage>
</organism>
<dbReference type="OrthoDB" id="3295880at2"/>
<accession>A0A1H1PV64</accession>
<keyword evidence="4" id="KW-1185">Reference proteome</keyword>
<comment type="similarity">
    <text evidence="1">Belongs to the PemK/MazF family.</text>
</comment>
<dbReference type="SUPFAM" id="SSF50118">
    <property type="entry name" value="Cell growth inhibitor/plasmid maintenance toxic component"/>
    <property type="match status" value="1"/>
</dbReference>
<proteinExistence type="inferred from homology"/>
<dbReference type="GO" id="GO:0003677">
    <property type="term" value="F:DNA binding"/>
    <property type="evidence" value="ECO:0007669"/>
    <property type="project" value="InterPro"/>
</dbReference>
<evidence type="ECO:0000256" key="2">
    <source>
        <dbReference type="ARBA" id="ARBA00022649"/>
    </source>
</evidence>
<dbReference type="STRING" id="113562.SAMN04489716_0123"/>
<keyword evidence="3" id="KW-0378">Hydrolase</keyword>
<gene>
    <name evidence="3" type="ORF">SAMN04489716_0123</name>
</gene>
<protein>
    <submittedName>
        <fullName evidence="3">mRNA-degrading endonuclease, toxin component of the MazEF toxin-antitoxin module</fullName>
    </submittedName>
</protein>